<evidence type="ECO:0000256" key="1">
    <source>
        <dbReference type="SAM" id="MobiDB-lite"/>
    </source>
</evidence>
<keyword evidence="4" id="KW-1185">Reference proteome</keyword>
<evidence type="ECO:0000259" key="2">
    <source>
        <dbReference type="PROSITE" id="PS50020"/>
    </source>
</evidence>
<name>A0A8J2WGR0_9STRA</name>
<dbReference type="PROSITE" id="PS01159">
    <property type="entry name" value="WW_DOMAIN_1"/>
    <property type="match status" value="1"/>
</dbReference>
<sequence length="497" mass="54857">MLRRLSRAMSGKKDDSKKPAKAPAPAPAPAAAPAPAPAAPAPAPAPAAARVWRSAKDPKTGRTYYYDVLTRETRWTKPRELQGEAERRRLDDEKKERRKFFDEMERNIRANIAAGLSSADVSTEHTSGPGWRPPVSRPSTSSTLDEGRVRTLSTVDDSFLYEDATTSRRSSSRSTNRRRSLSPQTAAWRQALPLPINKKPPRPLRSVSFADEKADLRAFARAAALDRADALAGKKPGNERHRNSTGTMFVGATLDKPDKEATIACVCHVLRAHLAAAEAQPPSARESRSKDGEFKVFYEDSYKRTPSSTQLEAFYKDVFSRGQMEIECIVTSLIYVERLLKAARGKIRLRAGNWRPVLLSCMIMASKVCDDLSMWNADFGHICAEFTLPRINALEAALLKAYGFNATVAASEYAKYYFHLRSMASRLQIESEVRPLDVKAAAKLSERSSLLSSSKEAAPSKELARLKVRRAQSLGGATHDVAPLRSATLEEVVSMNP</sequence>
<feature type="domain" description="WW" evidence="2">
    <location>
        <begin position="52"/>
        <end position="80"/>
    </location>
</feature>
<protein>
    <recommendedName>
        <fullName evidence="2">WW domain-containing protein</fullName>
    </recommendedName>
</protein>
<dbReference type="Gene3D" id="1.10.472.10">
    <property type="entry name" value="Cyclin-like"/>
    <property type="match status" value="1"/>
</dbReference>
<comment type="caution">
    <text evidence="3">The sequence shown here is derived from an EMBL/GenBank/DDBJ whole genome shotgun (WGS) entry which is preliminary data.</text>
</comment>
<dbReference type="InterPro" id="IPR013922">
    <property type="entry name" value="Cyclin_PHO80-like"/>
</dbReference>
<dbReference type="CDD" id="cd20540">
    <property type="entry name" value="CYCLIN_CCNY_like"/>
    <property type="match status" value="1"/>
</dbReference>
<feature type="region of interest" description="Disordered" evidence="1">
    <location>
        <begin position="1"/>
        <end position="56"/>
    </location>
</feature>
<organism evidence="3 4">
    <name type="scientific">Pelagomonas calceolata</name>
    <dbReference type="NCBI Taxonomy" id="35677"/>
    <lineage>
        <taxon>Eukaryota</taxon>
        <taxon>Sar</taxon>
        <taxon>Stramenopiles</taxon>
        <taxon>Ochrophyta</taxon>
        <taxon>Pelagophyceae</taxon>
        <taxon>Pelagomonadales</taxon>
        <taxon>Pelagomonadaceae</taxon>
        <taxon>Pelagomonas</taxon>
    </lineage>
</organism>
<dbReference type="EMBL" id="CAKKNE010000002">
    <property type="protein sequence ID" value="CAH0367785.1"/>
    <property type="molecule type" value="Genomic_DNA"/>
</dbReference>
<feature type="compositionally biased region" description="Pro residues" evidence="1">
    <location>
        <begin position="22"/>
        <end position="45"/>
    </location>
</feature>
<dbReference type="Pfam" id="PF00397">
    <property type="entry name" value="WW"/>
    <property type="match status" value="1"/>
</dbReference>
<dbReference type="CDD" id="cd00201">
    <property type="entry name" value="WW"/>
    <property type="match status" value="1"/>
</dbReference>
<dbReference type="Pfam" id="PF08613">
    <property type="entry name" value="Cyclin"/>
    <property type="match status" value="1"/>
</dbReference>
<evidence type="ECO:0000313" key="4">
    <source>
        <dbReference type="Proteomes" id="UP000789595"/>
    </source>
</evidence>
<accession>A0A8J2WGR0</accession>
<dbReference type="Gene3D" id="2.20.70.10">
    <property type="match status" value="1"/>
</dbReference>
<dbReference type="GO" id="GO:0019901">
    <property type="term" value="F:protein kinase binding"/>
    <property type="evidence" value="ECO:0007669"/>
    <property type="project" value="InterPro"/>
</dbReference>
<dbReference type="PANTHER" id="PTHR14248">
    <property type="entry name" value="CYCLIN Y, ISOFORM A"/>
    <property type="match status" value="1"/>
</dbReference>
<gene>
    <name evidence="3" type="ORF">PECAL_2P08240</name>
</gene>
<proteinExistence type="predicted"/>
<feature type="region of interest" description="Disordered" evidence="1">
    <location>
        <begin position="117"/>
        <end position="147"/>
    </location>
</feature>
<dbReference type="InterPro" id="IPR001202">
    <property type="entry name" value="WW_dom"/>
</dbReference>
<dbReference type="InterPro" id="IPR036915">
    <property type="entry name" value="Cyclin-like_sf"/>
</dbReference>
<feature type="region of interest" description="Disordered" evidence="1">
    <location>
        <begin position="75"/>
        <end position="96"/>
    </location>
</feature>
<evidence type="ECO:0000313" key="3">
    <source>
        <dbReference type="EMBL" id="CAH0367785.1"/>
    </source>
</evidence>
<feature type="region of interest" description="Disordered" evidence="1">
    <location>
        <begin position="163"/>
        <end position="200"/>
    </location>
</feature>
<dbReference type="SUPFAM" id="SSF51045">
    <property type="entry name" value="WW domain"/>
    <property type="match status" value="1"/>
</dbReference>
<dbReference type="AlphaFoldDB" id="A0A8J2WGR0"/>
<dbReference type="InterPro" id="IPR036020">
    <property type="entry name" value="WW_dom_sf"/>
</dbReference>
<dbReference type="SMART" id="SM00456">
    <property type="entry name" value="WW"/>
    <property type="match status" value="1"/>
</dbReference>
<dbReference type="OrthoDB" id="10250320at2759"/>
<dbReference type="SUPFAM" id="SSF47954">
    <property type="entry name" value="Cyclin-like"/>
    <property type="match status" value="1"/>
</dbReference>
<reference evidence="3" key="1">
    <citation type="submission" date="2021-11" db="EMBL/GenBank/DDBJ databases">
        <authorList>
            <consortium name="Genoscope - CEA"/>
            <person name="William W."/>
        </authorList>
    </citation>
    <scope>NUCLEOTIDE SEQUENCE</scope>
</reference>
<dbReference type="Proteomes" id="UP000789595">
    <property type="component" value="Unassembled WGS sequence"/>
</dbReference>
<dbReference type="PROSITE" id="PS50020">
    <property type="entry name" value="WW_DOMAIN_2"/>
    <property type="match status" value="1"/>
</dbReference>